<dbReference type="InParanoid" id="K9GH50"/>
<organism evidence="8 9">
    <name type="scientific">Penicillium digitatum (strain PHI26 / CECT 20796)</name>
    <name type="common">Green mold</name>
    <dbReference type="NCBI Taxonomy" id="1170229"/>
    <lineage>
        <taxon>Eukaryota</taxon>
        <taxon>Fungi</taxon>
        <taxon>Dikarya</taxon>
        <taxon>Ascomycota</taxon>
        <taxon>Pezizomycotina</taxon>
        <taxon>Eurotiomycetes</taxon>
        <taxon>Eurotiomycetidae</taxon>
        <taxon>Eurotiales</taxon>
        <taxon>Aspergillaceae</taxon>
        <taxon>Penicillium</taxon>
    </lineage>
</organism>
<dbReference type="SUPFAM" id="SSF53098">
    <property type="entry name" value="Ribonuclease H-like"/>
    <property type="match status" value="1"/>
</dbReference>
<dbReference type="Proteomes" id="UP000009882">
    <property type="component" value="Unassembled WGS sequence"/>
</dbReference>
<evidence type="ECO:0000256" key="5">
    <source>
        <dbReference type="ARBA" id="ARBA00023242"/>
    </source>
</evidence>
<dbReference type="PANTHER" id="PTHR46481">
    <property type="entry name" value="ZINC FINGER BED DOMAIN-CONTAINING PROTEIN 4"/>
    <property type="match status" value="1"/>
</dbReference>
<feature type="domain" description="HAT C-terminal dimerisation" evidence="7">
    <location>
        <begin position="376"/>
        <end position="448"/>
    </location>
</feature>
<evidence type="ECO:0000313" key="9">
    <source>
        <dbReference type="Proteomes" id="UP000009882"/>
    </source>
</evidence>
<keyword evidence="4" id="KW-0862">Zinc</keyword>
<evidence type="ECO:0000256" key="2">
    <source>
        <dbReference type="ARBA" id="ARBA00022723"/>
    </source>
</evidence>
<gene>
    <name evidence="8" type="ORF">PDIG_43140</name>
</gene>
<dbReference type="GO" id="GO:0008270">
    <property type="term" value="F:zinc ion binding"/>
    <property type="evidence" value="ECO:0007669"/>
    <property type="project" value="UniProtKB-KW"/>
</dbReference>
<feature type="region of interest" description="Disordered" evidence="6">
    <location>
        <begin position="486"/>
        <end position="550"/>
    </location>
</feature>
<keyword evidence="3" id="KW-0863">Zinc-finger</keyword>
<dbReference type="EMBL" id="AKCT01000177">
    <property type="protein sequence ID" value="EKV12561.1"/>
    <property type="molecule type" value="Genomic_DNA"/>
</dbReference>
<keyword evidence="2" id="KW-0479">Metal-binding</keyword>
<evidence type="ECO:0000259" key="7">
    <source>
        <dbReference type="Pfam" id="PF05699"/>
    </source>
</evidence>
<dbReference type="AlphaFoldDB" id="K9GH50"/>
<proteinExistence type="predicted"/>
<accession>K9GH50</accession>
<feature type="compositionally biased region" description="Acidic residues" evidence="6">
    <location>
        <begin position="486"/>
        <end position="501"/>
    </location>
</feature>
<keyword evidence="9" id="KW-1185">Reference proteome</keyword>
<keyword evidence="5" id="KW-0539">Nucleus</keyword>
<dbReference type="eggNOG" id="KOG1121">
    <property type="taxonomic scope" value="Eukaryota"/>
</dbReference>
<dbReference type="InterPro" id="IPR052035">
    <property type="entry name" value="ZnF_BED_domain_contain"/>
</dbReference>
<protein>
    <recommendedName>
        <fullName evidence="7">HAT C-terminal dimerisation domain-containing protein</fullName>
    </recommendedName>
</protein>
<dbReference type="PANTHER" id="PTHR46481:SF10">
    <property type="entry name" value="ZINC FINGER BED DOMAIN-CONTAINING PROTEIN 39"/>
    <property type="match status" value="1"/>
</dbReference>
<feature type="compositionally biased region" description="Acidic residues" evidence="6">
    <location>
        <begin position="509"/>
        <end position="520"/>
    </location>
</feature>
<reference evidence="9" key="1">
    <citation type="journal article" date="2012" name="BMC Genomics">
        <title>Genome sequence of the necrotrophic fungus Penicillium digitatum, the main postharvest pathogen of citrus.</title>
        <authorList>
            <person name="Marcet-Houben M."/>
            <person name="Ballester A.-R."/>
            <person name="de la Fuente B."/>
            <person name="Harries E."/>
            <person name="Marcos J.F."/>
            <person name="Gonzalez-Candelas L."/>
            <person name="Gabaldon T."/>
        </authorList>
    </citation>
    <scope>NUCLEOTIDE SEQUENCE [LARGE SCALE GENOMIC DNA]</scope>
    <source>
        <strain evidence="9">PHI26 / CECT 20796</strain>
    </source>
</reference>
<dbReference type="OrthoDB" id="4364441at2759"/>
<comment type="caution">
    <text evidence="8">The sequence shown here is derived from an EMBL/GenBank/DDBJ whole genome shotgun (WGS) entry which is preliminary data.</text>
</comment>
<evidence type="ECO:0000256" key="3">
    <source>
        <dbReference type="ARBA" id="ARBA00022771"/>
    </source>
</evidence>
<feature type="compositionally biased region" description="Polar residues" evidence="6">
    <location>
        <begin position="340"/>
        <end position="359"/>
    </location>
</feature>
<evidence type="ECO:0000256" key="6">
    <source>
        <dbReference type="SAM" id="MobiDB-lite"/>
    </source>
</evidence>
<sequence>MAITGYFIDIDWSYREVLLGFKPLEGTHPGANLSSVLLEILADHNIQDRVFGITTDNASNNKTLVDSLQQALSSDIHVIRIPCLAHVIQLSLNQLLDRLKAVPQNDTTETKWSDRQSILAKANAQSENRSISHTLNKVRYLAVYIRASPQRREAFVSLQPSEQALMPLQDVKTRWNSTFLMLRRAKRLRDFLGTFCTDYNCEEMALNNDEWRQIDYLLCLTKPFYEYTLALSKTRDVTAHLVFQIYNMLFEHLEKSIKQLQRKHVPWKQQMLSSLEAGRLKLDEYYSQTDHDRDHIYAISTMLAPDNRFQFFLTDDWTKEWRDKYRASFQDTLLPYQERQATSQGLTVSSPGSRPSTALHNLLRPKKPKAKPVGDEITQYLDGDVVDSEPLPFWRENHSRFPAIASLARDILTIPATGAGVERLFNTARDICHYRRGRMKAETIEELMLFLCTSRFDLELHEAKELERFFSLNEIEALREEKDDKLDDVEFEQISDTEEQPEISRGLIDVDDDNTGDNDAGDPPLPSYSTQPRMSGRKRKHVEDDMYQSH</sequence>
<evidence type="ECO:0000256" key="1">
    <source>
        <dbReference type="ARBA" id="ARBA00004123"/>
    </source>
</evidence>
<dbReference type="InterPro" id="IPR012337">
    <property type="entry name" value="RNaseH-like_sf"/>
</dbReference>
<dbReference type="OMA" id="ANDIGCA"/>
<evidence type="ECO:0000313" key="8">
    <source>
        <dbReference type="EMBL" id="EKV12561.1"/>
    </source>
</evidence>
<comment type="subcellular location">
    <subcellularLocation>
        <location evidence="1">Nucleus</location>
    </subcellularLocation>
</comment>
<dbReference type="Pfam" id="PF05699">
    <property type="entry name" value="Dimer_Tnp_hAT"/>
    <property type="match status" value="1"/>
</dbReference>
<dbReference type="GO" id="GO:0005634">
    <property type="term" value="C:nucleus"/>
    <property type="evidence" value="ECO:0007669"/>
    <property type="project" value="UniProtKB-SubCell"/>
</dbReference>
<evidence type="ECO:0000256" key="4">
    <source>
        <dbReference type="ARBA" id="ARBA00022833"/>
    </source>
</evidence>
<name>K9GH50_PEND2</name>
<dbReference type="GO" id="GO:0046983">
    <property type="term" value="F:protein dimerization activity"/>
    <property type="evidence" value="ECO:0007669"/>
    <property type="project" value="InterPro"/>
</dbReference>
<dbReference type="HOGENOM" id="CLU_036639_0_0_1"/>
<feature type="region of interest" description="Disordered" evidence="6">
    <location>
        <begin position="340"/>
        <end position="360"/>
    </location>
</feature>
<dbReference type="InterPro" id="IPR008906">
    <property type="entry name" value="HATC_C_dom"/>
</dbReference>